<dbReference type="GO" id="GO:0015035">
    <property type="term" value="F:protein-disulfide reductase activity"/>
    <property type="evidence" value="ECO:0007669"/>
    <property type="project" value="UniProtKB-UniRule"/>
</dbReference>
<name>A0A0W0WZR4_9GAMM</name>
<dbReference type="Gene3D" id="2.30.30.380">
    <property type="entry name" value="Zn-finger domain of Sec23/24"/>
    <property type="match status" value="1"/>
</dbReference>
<evidence type="ECO:0000256" key="7">
    <source>
        <dbReference type="NCBIfam" id="TIGR01068"/>
    </source>
</evidence>
<evidence type="ECO:0000313" key="10">
    <source>
        <dbReference type="Proteomes" id="UP000054858"/>
    </source>
</evidence>
<dbReference type="SUPFAM" id="SSF52833">
    <property type="entry name" value="Thioredoxin-like"/>
    <property type="match status" value="1"/>
</dbReference>
<gene>
    <name evidence="9" type="primary">trxA</name>
    <name evidence="9" type="ORF">Loak_1444</name>
</gene>
<dbReference type="RefSeq" id="WP_025385378.1">
    <property type="nucleotide sequence ID" value="NZ_LCUA01000002.1"/>
</dbReference>
<proteinExistence type="inferred from homology"/>
<dbReference type="PRINTS" id="PR00421">
    <property type="entry name" value="THIOREDOXIN"/>
</dbReference>
<dbReference type="GO" id="GO:0045454">
    <property type="term" value="P:cell redox homeostasis"/>
    <property type="evidence" value="ECO:0007669"/>
    <property type="project" value="TreeGrafter"/>
</dbReference>
<dbReference type="AlphaFoldDB" id="A0A0W0WZR4"/>
<dbReference type="EMBL" id="LNYP01000029">
    <property type="protein sequence ID" value="KTD37768.1"/>
    <property type="molecule type" value="Genomic_DNA"/>
</dbReference>
<dbReference type="PROSITE" id="PS00194">
    <property type="entry name" value="THIOREDOXIN_1"/>
    <property type="match status" value="1"/>
</dbReference>
<dbReference type="PANTHER" id="PTHR45663:SF11">
    <property type="entry name" value="GEO12009P1"/>
    <property type="match status" value="1"/>
</dbReference>
<keyword evidence="5" id="KW-1015">Disulfide bond</keyword>
<evidence type="ECO:0000256" key="4">
    <source>
        <dbReference type="ARBA" id="ARBA00022982"/>
    </source>
</evidence>
<dbReference type="Pfam" id="PF00085">
    <property type="entry name" value="Thioredoxin"/>
    <property type="match status" value="1"/>
</dbReference>
<keyword evidence="6" id="KW-0676">Redox-active center</keyword>
<accession>A0A0W0WZR4</accession>
<organism evidence="9 10">
    <name type="scientific">Legionella oakridgensis</name>
    <dbReference type="NCBI Taxonomy" id="29423"/>
    <lineage>
        <taxon>Bacteria</taxon>
        <taxon>Pseudomonadati</taxon>
        <taxon>Pseudomonadota</taxon>
        <taxon>Gammaproteobacteria</taxon>
        <taxon>Legionellales</taxon>
        <taxon>Legionellaceae</taxon>
        <taxon>Legionella</taxon>
    </lineage>
</organism>
<evidence type="ECO:0000313" key="9">
    <source>
        <dbReference type="EMBL" id="KTD37768.1"/>
    </source>
</evidence>
<comment type="caution">
    <text evidence="9">The sequence shown here is derived from an EMBL/GenBank/DDBJ whole genome shotgun (WGS) entry which is preliminary data.</text>
</comment>
<dbReference type="Pfam" id="PF21352">
    <property type="entry name" value="Zn_ribbon_Thio2"/>
    <property type="match status" value="1"/>
</dbReference>
<evidence type="ECO:0000256" key="3">
    <source>
        <dbReference type="ARBA" id="ARBA00022723"/>
    </source>
</evidence>
<dbReference type="Proteomes" id="UP000054858">
    <property type="component" value="Unassembled WGS sequence"/>
</dbReference>
<dbReference type="PROSITE" id="PS51352">
    <property type="entry name" value="THIOREDOXIN_2"/>
    <property type="match status" value="1"/>
</dbReference>
<dbReference type="GO" id="GO:0005829">
    <property type="term" value="C:cytosol"/>
    <property type="evidence" value="ECO:0007669"/>
    <property type="project" value="TreeGrafter"/>
</dbReference>
<evidence type="ECO:0000259" key="8">
    <source>
        <dbReference type="PROSITE" id="PS51352"/>
    </source>
</evidence>
<sequence length="145" mass="16698">MNDPIHIVCPHCHTTNRLPSMRLIEHPKCGKCQKWLFDGKPVALDHALFEHHLQNNDIPLLVDFWAEWCGPCKVMAPYFESAARLLEPKIRLVKINTEIQQVLASRYRIQSIPTLMLTVHGKEIARSSGVMGTQDIVRWVNQHLD</sequence>
<dbReference type="NCBIfam" id="TIGR01068">
    <property type="entry name" value="thioredoxin"/>
    <property type="match status" value="1"/>
</dbReference>
<keyword evidence="4" id="KW-0249">Electron transport</keyword>
<dbReference type="InterPro" id="IPR036249">
    <property type="entry name" value="Thioredoxin-like_sf"/>
</dbReference>
<dbReference type="CDD" id="cd02947">
    <property type="entry name" value="TRX_family"/>
    <property type="match status" value="1"/>
</dbReference>
<dbReference type="Gene3D" id="3.40.30.10">
    <property type="entry name" value="Glutaredoxin"/>
    <property type="match status" value="1"/>
</dbReference>
<feature type="domain" description="Thioredoxin" evidence="8">
    <location>
        <begin position="22"/>
        <end position="145"/>
    </location>
</feature>
<keyword evidence="2" id="KW-0813">Transport</keyword>
<dbReference type="GO" id="GO:0046872">
    <property type="term" value="F:metal ion binding"/>
    <property type="evidence" value="ECO:0007669"/>
    <property type="project" value="UniProtKB-KW"/>
</dbReference>
<evidence type="ECO:0000256" key="2">
    <source>
        <dbReference type="ARBA" id="ARBA00022448"/>
    </source>
</evidence>
<dbReference type="InterPro" id="IPR049299">
    <property type="entry name" value="Thio2_N"/>
</dbReference>
<evidence type="ECO:0000256" key="5">
    <source>
        <dbReference type="ARBA" id="ARBA00023157"/>
    </source>
</evidence>
<keyword evidence="3" id="KW-0479">Metal-binding</keyword>
<dbReference type="InterPro" id="IPR013766">
    <property type="entry name" value="Thioredoxin_domain"/>
</dbReference>
<evidence type="ECO:0000256" key="1">
    <source>
        <dbReference type="ARBA" id="ARBA00008987"/>
    </source>
</evidence>
<dbReference type="PATRIC" id="fig|29423.5.peg.1514"/>
<protein>
    <recommendedName>
        <fullName evidence="7">Thioredoxin</fullName>
    </recommendedName>
</protein>
<dbReference type="PANTHER" id="PTHR45663">
    <property type="entry name" value="GEO12009P1"/>
    <property type="match status" value="1"/>
</dbReference>
<dbReference type="NCBIfam" id="NF008229">
    <property type="entry name" value="PRK10996.1"/>
    <property type="match status" value="1"/>
</dbReference>
<dbReference type="InterPro" id="IPR005746">
    <property type="entry name" value="Thioredoxin"/>
</dbReference>
<dbReference type="InterPro" id="IPR017937">
    <property type="entry name" value="Thioredoxin_CS"/>
</dbReference>
<evidence type="ECO:0000256" key="6">
    <source>
        <dbReference type="ARBA" id="ARBA00023284"/>
    </source>
</evidence>
<comment type="similarity">
    <text evidence="1">Belongs to the thioredoxin family.</text>
</comment>
<reference evidence="9 10" key="1">
    <citation type="submission" date="2015-11" db="EMBL/GenBank/DDBJ databases">
        <title>Genomic analysis of 38 Legionella species identifies large and diverse effector repertoires.</title>
        <authorList>
            <person name="Burstein D."/>
            <person name="Amaro F."/>
            <person name="Zusman T."/>
            <person name="Lifshitz Z."/>
            <person name="Cohen O."/>
            <person name="Gilbert J.A."/>
            <person name="Pupko T."/>
            <person name="Shuman H.A."/>
            <person name="Segal G."/>
        </authorList>
    </citation>
    <scope>NUCLEOTIDE SEQUENCE [LARGE SCALE GENOMIC DNA]</scope>
    <source>
        <strain evidence="9 10">Oak Ridge-10</strain>
    </source>
</reference>